<evidence type="ECO:0000313" key="3">
    <source>
        <dbReference type="Proteomes" id="UP000636505"/>
    </source>
</evidence>
<keyword evidence="3" id="KW-1185">Reference proteome</keyword>
<keyword evidence="2" id="KW-0378">Hydrolase</keyword>
<dbReference type="GO" id="GO:0004519">
    <property type="term" value="F:endonuclease activity"/>
    <property type="evidence" value="ECO:0007669"/>
    <property type="project" value="UniProtKB-KW"/>
</dbReference>
<dbReference type="InterPro" id="IPR003615">
    <property type="entry name" value="HNH_nuc"/>
</dbReference>
<dbReference type="InterPro" id="IPR002711">
    <property type="entry name" value="HNH"/>
</dbReference>
<sequence>MGAEVDIILQHLVYRKLRAWAYHRHPNKNRHWIARKYWLIGSGEGWVFASRNDQGTLRLFQHPQTPIKRHVKVQGSRSPYDGDWLYWSRRMGQYPTATPTVARLLKYQSGKCSHCGLYFWPDDRMEVHHVDRNRDNHRRDNLALLHRHCHDQAHAMCV</sequence>
<reference evidence="2" key="1">
    <citation type="submission" date="2020-10" db="EMBL/GenBank/DDBJ databases">
        <authorList>
            <person name="Castelo-Branco R."/>
            <person name="Eusebio N."/>
            <person name="Adriana R."/>
            <person name="Vieira A."/>
            <person name="Brugerolle De Fraissinette N."/>
            <person name="Rezende De Castro R."/>
            <person name="Schneider M.P."/>
            <person name="Vasconcelos V."/>
            <person name="Leao P.N."/>
        </authorList>
    </citation>
    <scope>NUCLEOTIDE SEQUENCE</scope>
    <source>
        <strain evidence="2">LEGE 07310</strain>
    </source>
</reference>
<comment type="caution">
    <text evidence="2">The sequence shown here is derived from an EMBL/GenBank/DDBJ whole genome shotgun (WGS) entry which is preliminary data.</text>
</comment>
<feature type="domain" description="HNH nuclease" evidence="1">
    <location>
        <begin position="100"/>
        <end position="151"/>
    </location>
</feature>
<dbReference type="CDD" id="cd00085">
    <property type="entry name" value="HNHc"/>
    <property type="match status" value="1"/>
</dbReference>
<proteinExistence type="predicted"/>
<protein>
    <submittedName>
        <fullName evidence="2">HNH endonuclease</fullName>
    </submittedName>
</protein>
<evidence type="ECO:0000313" key="2">
    <source>
        <dbReference type="EMBL" id="MBE9080404.1"/>
    </source>
</evidence>
<dbReference type="Pfam" id="PF01844">
    <property type="entry name" value="HNH"/>
    <property type="match status" value="1"/>
</dbReference>
<dbReference type="GO" id="GO:0008270">
    <property type="term" value="F:zinc ion binding"/>
    <property type="evidence" value="ECO:0007669"/>
    <property type="project" value="InterPro"/>
</dbReference>
<dbReference type="Pfam" id="PF08388">
    <property type="entry name" value="GIIM"/>
    <property type="match status" value="1"/>
</dbReference>
<dbReference type="GO" id="GO:0003676">
    <property type="term" value="F:nucleic acid binding"/>
    <property type="evidence" value="ECO:0007669"/>
    <property type="project" value="InterPro"/>
</dbReference>
<dbReference type="RefSeq" id="WP_193912309.1">
    <property type="nucleotide sequence ID" value="NZ_JADEXG010000111.1"/>
</dbReference>
<keyword evidence="2" id="KW-0255">Endonuclease</keyword>
<dbReference type="EMBL" id="JADEXG010000111">
    <property type="protein sequence ID" value="MBE9080404.1"/>
    <property type="molecule type" value="Genomic_DNA"/>
</dbReference>
<gene>
    <name evidence="2" type="ORF">IQ241_24465</name>
</gene>
<evidence type="ECO:0000259" key="1">
    <source>
        <dbReference type="SMART" id="SM00507"/>
    </source>
</evidence>
<accession>A0A8J7DSJ9</accession>
<organism evidence="2 3">
    <name type="scientific">Vasconcelosia minhoensis LEGE 07310</name>
    <dbReference type="NCBI Taxonomy" id="915328"/>
    <lineage>
        <taxon>Bacteria</taxon>
        <taxon>Bacillati</taxon>
        <taxon>Cyanobacteriota</taxon>
        <taxon>Cyanophyceae</taxon>
        <taxon>Nodosilineales</taxon>
        <taxon>Cymatolegaceae</taxon>
        <taxon>Vasconcelosia</taxon>
        <taxon>Vasconcelosia minhoensis</taxon>
    </lineage>
</organism>
<dbReference type="SMART" id="SM00507">
    <property type="entry name" value="HNHc"/>
    <property type="match status" value="1"/>
</dbReference>
<keyword evidence="2" id="KW-0540">Nuclease</keyword>
<dbReference type="InterPro" id="IPR013597">
    <property type="entry name" value="Mat_intron_G2"/>
</dbReference>
<dbReference type="AlphaFoldDB" id="A0A8J7DSJ9"/>
<dbReference type="Proteomes" id="UP000636505">
    <property type="component" value="Unassembled WGS sequence"/>
</dbReference>
<dbReference type="Gene3D" id="1.10.30.50">
    <property type="match status" value="1"/>
</dbReference>
<name>A0A8J7DSJ9_9CYAN</name>